<dbReference type="EMBL" id="JARBDR010000141">
    <property type="protein sequence ID" value="KAJ8320005.1"/>
    <property type="molecule type" value="Genomic_DNA"/>
</dbReference>
<organism evidence="5 6">
    <name type="scientific">Tegillarca granosa</name>
    <name type="common">Malaysian cockle</name>
    <name type="synonym">Anadara granosa</name>
    <dbReference type="NCBI Taxonomy" id="220873"/>
    <lineage>
        <taxon>Eukaryota</taxon>
        <taxon>Metazoa</taxon>
        <taxon>Spiralia</taxon>
        <taxon>Lophotrochozoa</taxon>
        <taxon>Mollusca</taxon>
        <taxon>Bivalvia</taxon>
        <taxon>Autobranchia</taxon>
        <taxon>Pteriomorphia</taxon>
        <taxon>Arcoida</taxon>
        <taxon>Arcoidea</taxon>
        <taxon>Arcidae</taxon>
        <taxon>Tegillarca</taxon>
    </lineage>
</organism>
<dbReference type="InterPro" id="IPR001849">
    <property type="entry name" value="PH_domain"/>
</dbReference>
<comment type="subcellular location">
    <subcellularLocation>
        <location evidence="1">Membrane</location>
    </subcellularLocation>
</comment>
<accession>A0ABQ9FUR1</accession>
<dbReference type="Gene3D" id="2.30.29.30">
    <property type="entry name" value="Pleckstrin-homology domain (PH domain)/Phosphotyrosine-binding domain (PTB)"/>
    <property type="match status" value="1"/>
</dbReference>
<feature type="domain" description="PH" evidence="4">
    <location>
        <begin position="1"/>
        <end position="102"/>
    </location>
</feature>
<dbReference type="InterPro" id="IPR011993">
    <property type="entry name" value="PH-like_dom_sf"/>
</dbReference>
<feature type="region of interest" description="Disordered" evidence="3">
    <location>
        <begin position="104"/>
        <end position="127"/>
    </location>
</feature>
<evidence type="ECO:0000313" key="5">
    <source>
        <dbReference type="EMBL" id="KAJ8320005.1"/>
    </source>
</evidence>
<protein>
    <recommendedName>
        <fullName evidence="4">PH domain-containing protein</fullName>
    </recommendedName>
</protein>
<gene>
    <name evidence="5" type="ORF">KUTeg_001592</name>
</gene>
<reference evidence="5 6" key="1">
    <citation type="submission" date="2022-12" db="EMBL/GenBank/DDBJ databases">
        <title>Chromosome-level genome of Tegillarca granosa.</title>
        <authorList>
            <person name="Kim J."/>
        </authorList>
    </citation>
    <scope>NUCLEOTIDE SEQUENCE [LARGE SCALE GENOMIC DNA]</scope>
    <source>
        <strain evidence="5">Teg-2019</strain>
        <tissue evidence="5">Adductor muscle</tissue>
    </source>
</reference>
<feature type="non-terminal residue" evidence="5">
    <location>
        <position position="127"/>
    </location>
</feature>
<evidence type="ECO:0000259" key="4">
    <source>
        <dbReference type="PROSITE" id="PS50003"/>
    </source>
</evidence>
<dbReference type="SUPFAM" id="SSF50729">
    <property type="entry name" value="PH domain-like"/>
    <property type="match status" value="1"/>
</dbReference>
<sequence length="127" mass="15150">MIFITETFFRKWKKSWLVVCLGGPVRYYKNKRSDKPQKSFNLKLECMAVKSGRQCHYLLPPNGVDSSCLIELIFTGDRTLRLCAQNPEATKMWLQAFKRAQSDKELPTPRYERRNWNKEEIEEEEER</sequence>
<keyword evidence="6" id="KW-1185">Reference proteome</keyword>
<keyword evidence="2" id="KW-0472">Membrane</keyword>
<name>A0ABQ9FUR1_TEGGR</name>
<dbReference type="Proteomes" id="UP001217089">
    <property type="component" value="Unassembled WGS sequence"/>
</dbReference>
<dbReference type="InterPro" id="IPR039680">
    <property type="entry name" value="PLEKHB1/2"/>
</dbReference>
<evidence type="ECO:0000256" key="1">
    <source>
        <dbReference type="ARBA" id="ARBA00004370"/>
    </source>
</evidence>
<evidence type="ECO:0000313" key="6">
    <source>
        <dbReference type="Proteomes" id="UP001217089"/>
    </source>
</evidence>
<proteinExistence type="predicted"/>
<comment type="caution">
    <text evidence="5">The sequence shown here is derived from an EMBL/GenBank/DDBJ whole genome shotgun (WGS) entry which is preliminary data.</text>
</comment>
<dbReference type="Pfam" id="PF00169">
    <property type="entry name" value="PH"/>
    <property type="match status" value="1"/>
</dbReference>
<dbReference type="PANTHER" id="PTHR14309:SF10">
    <property type="entry name" value="PH DOMAIN-CONTAINING PROTEIN"/>
    <property type="match status" value="1"/>
</dbReference>
<feature type="compositionally biased region" description="Basic and acidic residues" evidence="3">
    <location>
        <begin position="104"/>
        <end position="119"/>
    </location>
</feature>
<dbReference type="PROSITE" id="PS50003">
    <property type="entry name" value="PH_DOMAIN"/>
    <property type="match status" value="1"/>
</dbReference>
<evidence type="ECO:0000256" key="2">
    <source>
        <dbReference type="ARBA" id="ARBA00023136"/>
    </source>
</evidence>
<dbReference type="PANTHER" id="PTHR14309">
    <property type="entry name" value="EXPRESSED PROTEIN"/>
    <property type="match status" value="1"/>
</dbReference>
<evidence type="ECO:0000256" key="3">
    <source>
        <dbReference type="SAM" id="MobiDB-lite"/>
    </source>
</evidence>